<name>A0ABS2EJV3_9FIRM</name>
<dbReference type="Proteomes" id="UP000775686">
    <property type="component" value="Unassembled WGS sequence"/>
</dbReference>
<evidence type="ECO:0000259" key="1">
    <source>
        <dbReference type="Pfam" id="PF13619"/>
    </source>
</evidence>
<evidence type="ECO:0000313" key="3">
    <source>
        <dbReference type="Proteomes" id="UP000775686"/>
    </source>
</evidence>
<reference evidence="2 3" key="1">
    <citation type="journal article" date="2021" name="Sci. Rep.">
        <title>The distribution of antibiotic resistance genes in chicken gut microbiota commensals.</title>
        <authorList>
            <person name="Juricova H."/>
            <person name="Matiasovicova J."/>
            <person name="Kubasova T."/>
            <person name="Cejkova D."/>
            <person name="Rychlik I."/>
        </authorList>
    </citation>
    <scope>NUCLEOTIDE SEQUENCE [LARGE SCALE GENOMIC DNA]</scope>
    <source>
        <strain evidence="2 3">An770</strain>
    </source>
</reference>
<organism evidence="2 3">
    <name type="scientific">Drancourtella massiliensis</name>
    <dbReference type="NCBI Taxonomy" id="1632013"/>
    <lineage>
        <taxon>Bacteria</taxon>
        <taxon>Bacillati</taxon>
        <taxon>Bacillota</taxon>
        <taxon>Clostridia</taxon>
        <taxon>Eubacteriales</taxon>
        <taxon>Oscillospiraceae</taxon>
        <taxon>Drancourtella</taxon>
    </lineage>
</organism>
<sequence>MNMTPVSSSNISSIGYENGTLYVSFHHGGLYAYSGVPESVYRGLMSASSHGSYLASHVKGVYPYRRIS</sequence>
<keyword evidence="3" id="KW-1185">Reference proteome</keyword>
<comment type="caution">
    <text evidence="2">The sequence shown here is derived from an EMBL/GenBank/DDBJ whole genome shotgun (WGS) entry which is preliminary data.</text>
</comment>
<accession>A0ABS2EJV3</accession>
<dbReference type="InterPro" id="IPR025309">
    <property type="entry name" value="KTSC_dom"/>
</dbReference>
<evidence type="ECO:0000313" key="2">
    <source>
        <dbReference type="EMBL" id="MBM6745248.1"/>
    </source>
</evidence>
<protein>
    <submittedName>
        <fullName evidence="2">KTSC domain-containing protein</fullName>
    </submittedName>
</protein>
<proteinExistence type="predicted"/>
<dbReference type="RefSeq" id="WP_204864564.1">
    <property type="nucleotide sequence ID" value="NZ_JACJKH010000027.1"/>
</dbReference>
<feature type="domain" description="KTSC" evidence="1">
    <location>
        <begin position="7"/>
        <end position="62"/>
    </location>
</feature>
<gene>
    <name evidence="2" type="ORF">H6A32_13235</name>
</gene>
<dbReference type="Pfam" id="PF13619">
    <property type="entry name" value="KTSC"/>
    <property type="match status" value="1"/>
</dbReference>
<dbReference type="EMBL" id="JACJKH010000027">
    <property type="protein sequence ID" value="MBM6745248.1"/>
    <property type="molecule type" value="Genomic_DNA"/>
</dbReference>